<keyword evidence="2" id="KW-0732">Signal</keyword>
<evidence type="ECO:0000256" key="1">
    <source>
        <dbReference type="SAM" id="Phobius"/>
    </source>
</evidence>
<keyword evidence="1" id="KW-0472">Membrane</keyword>
<dbReference type="Proteomes" id="UP000034852">
    <property type="component" value="Unassembled WGS sequence"/>
</dbReference>
<feature type="chain" id="PRO_5002532293" evidence="2">
    <location>
        <begin position="27"/>
        <end position="204"/>
    </location>
</feature>
<sequence>MKKTFALPLFFSLVLFLAIFITPSSADIAEPGKKTISPCVEIENIDDYDDYYFFMTNELVGGLVLLEKDKCVETLYKFGDHQLVVVKKSQINDDWLTTDSTGSTHASEDILAMNSTFRSDSLDLPMSDSVSVTDPRSGDHVTFYVNIEGGELTVSGAEIEKQYSWASLIPVAIIIGCGVISTGVVVFLILRLKKKPKTAKKSKK</sequence>
<protein>
    <submittedName>
        <fullName evidence="3">Uncharacterized protein</fullName>
    </submittedName>
</protein>
<comment type="caution">
    <text evidence="3">The sequence shown here is derived from an EMBL/GenBank/DDBJ whole genome shotgun (WGS) entry which is preliminary data.</text>
</comment>
<evidence type="ECO:0000313" key="3">
    <source>
        <dbReference type="EMBL" id="KKQ35653.1"/>
    </source>
</evidence>
<evidence type="ECO:0000313" key="4">
    <source>
        <dbReference type="Proteomes" id="UP000034852"/>
    </source>
</evidence>
<feature type="signal peptide" evidence="2">
    <location>
        <begin position="1"/>
        <end position="26"/>
    </location>
</feature>
<keyword evidence="1" id="KW-1133">Transmembrane helix</keyword>
<name>A0A0G0GXF4_9BACT</name>
<gene>
    <name evidence="3" type="ORF">US52_C0019G0005</name>
</gene>
<feature type="transmembrane region" description="Helical" evidence="1">
    <location>
        <begin position="165"/>
        <end position="190"/>
    </location>
</feature>
<keyword evidence="1" id="KW-0812">Transmembrane</keyword>
<evidence type="ECO:0000256" key="2">
    <source>
        <dbReference type="SAM" id="SignalP"/>
    </source>
</evidence>
<dbReference type="EMBL" id="LBTH01000019">
    <property type="protein sequence ID" value="KKQ35653.1"/>
    <property type="molecule type" value="Genomic_DNA"/>
</dbReference>
<organism evidence="3 4">
    <name type="scientific">candidate division WS6 bacterium GW2011_GWA2_37_6</name>
    <dbReference type="NCBI Taxonomy" id="1619087"/>
    <lineage>
        <taxon>Bacteria</taxon>
        <taxon>Candidatus Dojkabacteria</taxon>
    </lineage>
</organism>
<proteinExistence type="predicted"/>
<dbReference type="AlphaFoldDB" id="A0A0G0GXF4"/>
<accession>A0A0G0GXF4</accession>
<reference evidence="3 4" key="1">
    <citation type="journal article" date="2015" name="Nature">
        <title>rRNA introns, odd ribosomes, and small enigmatic genomes across a large radiation of phyla.</title>
        <authorList>
            <person name="Brown C.T."/>
            <person name="Hug L.A."/>
            <person name="Thomas B.C."/>
            <person name="Sharon I."/>
            <person name="Castelle C.J."/>
            <person name="Singh A."/>
            <person name="Wilkins M.J."/>
            <person name="Williams K.H."/>
            <person name="Banfield J.F."/>
        </authorList>
    </citation>
    <scope>NUCLEOTIDE SEQUENCE [LARGE SCALE GENOMIC DNA]</scope>
</reference>